<name>A0A4P9Z8N0_9ASCO</name>
<dbReference type="InterPro" id="IPR035075">
    <property type="entry name" value="PRMT5"/>
</dbReference>
<sequence length="483" mass="55449">MAYGIVIDSLSGIPKANFYVPILQPDSQFNSSHVYWKESEFNENVFLQRINAVPQEVSVLVDLPRNLHIQDFIAILRKYSRNIVICAPIQEDFRYWCSLRDSKGLLLVSNTTLILSIEHSVSEHYLSRYKCLMYSAVMMLQDFSNEANYLIAKPSLPHILVLQDLAKRKTFESWHHLSRPRLEKGLDMCIDPLQPLNANMALDVYETFEADTVKYRQYDHAIEMAIDDLRHKKKVLQILVIGAGRGPLLRSVLHHSRETDEITVVEKNPKCICVLETTVRVYRNVSLKCEEVRNYPDLDCFDLVVSELLGSFGCNEACPEILQRFSHSKAVMIPESYRSVIHSVYTGLEQLSSHKRPYLIHFSTSVAVTRPQTVFEFTHPCNNRLNQTVILKFDGDCLEMSNALCGYFEATLYGPYKIGNSPCLNALEKCSSWFPLVFPIEPENYPLVLEISRASGTDLRYFWKVNDSNYGCTEKKEAYIVSL</sequence>
<dbReference type="OrthoDB" id="1368803at2759"/>
<evidence type="ECO:0000313" key="3">
    <source>
        <dbReference type="EMBL" id="RKP29067.1"/>
    </source>
</evidence>
<dbReference type="PANTHER" id="PTHR10738">
    <property type="entry name" value="PROTEIN ARGININE N-METHYLTRANSFERASE 5"/>
    <property type="match status" value="1"/>
</dbReference>
<organism evidence="3 4">
    <name type="scientific">Metschnikowia bicuspidata</name>
    <dbReference type="NCBI Taxonomy" id="27322"/>
    <lineage>
        <taxon>Eukaryota</taxon>
        <taxon>Fungi</taxon>
        <taxon>Dikarya</taxon>
        <taxon>Ascomycota</taxon>
        <taxon>Saccharomycotina</taxon>
        <taxon>Pichiomycetes</taxon>
        <taxon>Metschnikowiaceae</taxon>
        <taxon>Metschnikowia</taxon>
    </lineage>
</organism>
<reference evidence="4" key="1">
    <citation type="journal article" date="2018" name="Nat. Microbiol.">
        <title>Leveraging single-cell genomics to expand the fungal tree of life.</title>
        <authorList>
            <person name="Ahrendt S.R."/>
            <person name="Quandt C.A."/>
            <person name="Ciobanu D."/>
            <person name="Clum A."/>
            <person name="Salamov A."/>
            <person name="Andreopoulos B."/>
            <person name="Cheng J.F."/>
            <person name="Woyke T."/>
            <person name="Pelin A."/>
            <person name="Henrissat B."/>
            <person name="Reynolds N.K."/>
            <person name="Benny G.L."/>
            <person name="Smith M.E."/>
            <person name="James T.Y."/>
            <person name="Grigoriev I.V."/>
        </authorList>
    </citation>
    <scope>NUCLEOTIDE SEQUENCE [LARGE SCALE GENOMIC DNA]</scope>
    <source>
        <strain evidence="4">Baker2002</strain>
    </source>
</reference>
<dbReference type="EMBL" id="ML004514">
    <property type="protein sequence ID" value="RKP29067.1"/>
    <property type="molecule type" value="Genomic_DNA"/>
</dbReference>
<evidence type="ECO:0000256" key="1">
    <source>
        <dbReference type="ARBA" id="ARBA00022691"/>
    </source>
</evidence>
<keyword evidence="4" id="KW-1185">Reference proteome</keyword>
<proteinExistence type="predicted"/>
<dbReference type="Proteomes" id="UP000268321">
    <property type="component" value="Unassembled WGS sequence"/>
</dbReference>
<accession>A0A4P9Z8N0</accession>
<dbReference type="SUPFAM" id="SSF53335">
    <property type="entry name" value="S-adenosyl-L-methionine-dependent methyltransferases"/>
    <property type="match status" value="1"/>
</dbReference>
<dbReference type="GO" id="GO:0005829">
    <property type="term" value="C:cytosol"/>
    <property type="evidence" value="ECO:0007669"/>
    <property type="project" value="TreeGrafter"/>
</dbReference>
<dbReference type="Gene3D" id="2.70.160.11">
    <property type="entry name" value="Hnrnp arginine n-methyltransferase1"/>
    <property type="match status" value="1"/>
</dbReference>
<evidence type="ECO:0000259" key="2">
    <source>
        <dbReference type="Pfam" id="PF05185"/>
    </source>
</evidence>
<dbReference type="Gene3D" id="3.40.50.150">
    <property type="entry name" value="Vaccinia Virus protein VP39"/>
    <property type="match status" value="1"/>
</dbReference>
<keyword evidence="1" id="KW-0949">S-adenosyl-L-methionine</keyword>
<evidence type="ECO:0000313" key="4">
    <source>
        <dbReference type="Proteomes" id="UP000268321"/>
    </source>
</evidence>
<dbReference type="PANTHER" id="PTHR10738:SF0">
    <property type="entry name" value="PROTEIN ARGININE N-METHYLTRANSFERASE 5"/>
    <property type="match status" value="1"/>
</dbReference>
<dbReference type="InterPro" id="IPR029063">
    <property type="entry name" value="SAM-dependent_MTases_sf"/>
</dbReference>
<protein>
    <submittedName>
        <fullName evidence="3">PRMT5-domain-containing protein</fullName>
    </submittedName>
</protein>
<dbReference type="GO" id="GO:0006355">
    <property type="term" value="P:regulation of DNA-templated transcription"/>
    <property type="evidence" value="ECO:0007669"/>
    <property type="project" value="TreeGrafter"/>
</dbReference>
<dbReference type="AlphaFoldDB" id="A0A4P9Z8N0"/>
<dbReference type="InterPro" id="IPR025799">
    <property type="entry name" value="Arg_MeTrfase"/>
</dbReference>
<dbReference type="GO" id="GO:0005634">
    <property type="term" value="C:nucleus"/>
    <property type="evidence" value="ECO:0007669"/>
    <property type="project" value="TreeGrafter"/>
</dbReference>
<dbReference type="Pfam" id="PF05185">
    <property type="entry name" value="PRMT5"/>
    <property type="match status" value="1"/>
</dbReference>
<gene>
    <name evidence="3" type="ORF">METBISCDRAFT_19540</name>
</gene>
<dbReference type="GO" id="GO:0016274">
    <property type="term" value="F:protein-arginine N-methyltransferase activity"/>
    <property type="evidence" value="ECO:0007669"/>
    <property type="project" value="InterPro"/>
</dbReference>
<feature type="domain" description="PRMT5 arginine-N-methyltransferase" evidence="2">
    <location>
        <begin position="186"/>
        <end position="327"/>
    </location>
</feature>